<sequence>MHFPSRTPGILQSVKSATSTTLTYLPTTNAAWRSQVNFTLTEETQVRLQTYILPGFGHRNRSKLHPFFRASTIVWRALEPPQPLFARCEPQLHRERGIERDHTTHIPQELIDLIVGNLAGDTPTLKSCSLAARAFVHPSQILLFKNIKILSPTPNRTGDNPCQRFYKRITSSPHLASYVQSLHIVLAVGGKDEATVTEPRPSWIMSGRTLSLILPLLTLKHIDIIDTSPNRATSRLIWSQLGRTLRSALAAMFSSPTLQIVHLQSVRLSSPREFLSLFCRVSFDPTQKDESWPPSRTWRPKLTSVFVSKQIEHTFYSHLINPQIDFSGLTKLTVIAGRRMDDWKFGLNIAPALQHLVLIVLARE</sequence>
<proteinExistence type="predicted"/>
<reference evidence="1" key="1">
    <citation type="submission" date="2023-03" db="EMBL/GenBank/DDBJ databases">
        <title>Massive genome expansion in bonnet fungi (Mycena s.s.) driven by repeated elements and novel gene families across ecological guilds.</title>
        <authorList>
            <consortium name="Lawrence Berkeley National Laboratory"/>
            <person name="Harder C.B."/>
            <person name="Miyauchi S."/>
            <person name="Viragh M."/>
            <person name="Kuo A."/>
            <person name="Thoen E."/>
            <person name="Andreopoulos B."/>
            <person name="Lu D."/>
            <person name="Skrede I."/>
            <person name="Drula E."/>
            <person name="Henrissat B."/>
            <person name="Morin E."/>
            <person name="Kohler A."/>
            <person name="Barry K."/>
            <person name="LaButti K."/>
            <person name="Morin E."/>
            <person name="Salamov A."/>
            <person name="Lipzen A."/>
            <person name="Mereny Z."/>
            <person name="Hegedus B."/>
            <person name="Baldrian P."/>
            <person name="Stursova M."/>
            <person name="Weitz H."/>
            <person name="Taylor A."/>
            <person name="Grigoriev I.V."/>
            <person name="Nagy L.G."/>
            <person name="Martin F."/>
            <person name="Kauserud H."/>
        </authorList>
    </citation>
    <scope>NUCLEOTIDE SEQUENCE</scope>
    <source>
        <strain evidence="1">9284</strain>
    </source>
</reference>
<accession>A0AAD7B1E0</accession>
<dbReference type="EMBL" id="JARKIF010000048">
    <property type="protein sequence ID" value="KAJ7607741.1"/>
    <property type="molecule type" value="Genomic_DNA"/>
</dbReference>
<protein>
    <submittedName>
        <fullName evidence="1">Uncharacterized protein</fullName>
    </submittedName>
</protein>
<comment type="caution">
    <text evidence="1">The sequence shown here is derived from an EMBL/GenBank/DDBJ whole genome shotgun (WGS) entry which is preliminary data.</text>
</comment>
<evidence type="ECO:0000313" key="1">
    <source>
        <dbReference type="EMBL" id="KAJ7607741.1"/>
    </source>
</evidence>
<name>A0AAD7B1E0_9AGAR</name>
<dbReference type="Proteomes" id="UP001221142">
    <property type="component" value="Unassembled WGS sequence"/>
</dbReference>
<keyword evidence="2" id="KW-1185">Reference proteome</keyword>
<gene>
    <name evidence="1" type="ORF">FB45DRAFT_1067769</name>
</gene>
<evidence type="ECO:0000313" key="2">
    <source>
        <dbReference type="Proteomes" id="UP001221142"/>
    </source>
</evidence>
<organism evidence="1 2">
    <name type="scientific">Roridomyces roridus</name>
    <dbReference type="NCBI Taxonomy" id="1738132"/>
    <lineage>
        <taxon>Eukaryota</taxon>
        <taxon>Fungi</taxon>
        <taxon>Dikarya</taxon>
        <taxon>Basidiomycota</taxon>
        <taxon>Agaricomycotina</taxon>
        <taxon>Agaricomycetes</taxon>
        <taxon>Agaricomycetidae</taxon>
        <taxon>Agaricales</taxon>
        <taxon>Marasmiineae</taxon>
        <taxon>Mycenaceae</taxon>
        <taxon>Roridomyces</taxon>
    </lineage>
</organism>
<dbReference type="AlphaFoldDB" id="A0AAD7B1E0"/>